<organism evidence="1">
    <name type="scientific">marine metagenome</name>
    <dbReference type="NCBI Taxonomy" id="408172"/>
    <lineage>
        <taxon>unclassified sequences</taxon>
        <taxon>metagenomes</taxon>
        <taxon>ecological metagenomes</taxon>
    </lineage>
</organism>
<protein>
    <submittedName>
        <fullName evidence="1">Uncharacterized protein</fullName>
    </submittedName>
</protein>
<dbReference type="AlphaFoldDB" id="A0A382DRN7"/>
<proteinExistence type="predicted"/>
<sequence length="103" mass="10783">MTSKNYTPEMEQAITEASPLDIASAKDLAEKLGRKPRSVIAKAISMGLPYNAAKPARKDGTPIVRKAELVSAIEKSLSAGSGSLVGLEKATRSALDSLLSEIA</sequence>
<evidence type="ECO:0000313" key="1">
    <source>
        <dbReference type="EMBL" id="SVB40895.1"/>
    </source>
</evidence>
<dbReference type="EMBL" id="UINC01040681">
    <property type="protein sequence ID" value="SVB40895.1"/>
    <property type="molecule type" value="Genomic_DNA"/>
</dbReference>
<reference evidence="1" key="1">
    <citation type="submission" date="2018-05" db="EMBL/GenBank/DDBJ databases">
        <authorList>
            <person name="Lanie J.A."/>
            <person name="Ng W.-L."/>
            <person name="Kazmierczak K.M."/>
            <person name="Andrzejewski T.M."/>
            <person name="Davidsen T.M."/>
            <person name="Wayne K.J."/>
            <person name="Tettelin H."/>
            <person name="Glass J.I."/>
            <person name="Rusch D."/>
            <person name="Podicherti R."/>
            <person name="Tsui H.-C.T."/>
            <person name="Winkler M.E."/>
        </authorList>
    </citation>
    <scope>NUCLEOTIDE SEQUENCE</scope>
</reference>
<name>A0A382DRN7_9ZZZZ</name>
<accession>A0A382DRN7</accession>
<gene>
    <name evidence="1" type="ORF">METZ01_LOCUS193749</name>
</gene>